<gene>
    <name evidence="1" type="ORF">KP509_24G068200</name>
    <name evidence="2" type="ORF">KP509_24G068400</name>
</gene>
<keyword evidence="3" id="KW-1185">Reference proteome</keyword>
<evidence type="ECO:0000313" key="2">
    <source>
        <dbReference type="EMBL" id="KAH7300564.1"/>
    </source>
</evidence>
<reference evidence="2" key="1">
    <citation type="submission" date="2021-08" db="EMBL/GenBank/DDBJ databases">
        <title>WGS assembly of Ceratopteris richardii.</title>
        <authorList>
            <person name="Marchant D.B."/>
            <person name="Chen G."/>
            <person name="Jenkins J."/>
            <person name="Shu S."/>
            <person name="Leebens-Mack J."/>
            <person name="Grimwood J."/>
            <person name="Schmutz J."/>
            <person name="Soltis P."/>
            <person name="Soltis D."/>
            <person name="Chen Z.-H."/>
        </authorList>
    </citation>
    <scope>NUCLEOTIDE SEQUENCE</scope>
    <source>
        <strain evidence="2">Whitten #5841</strain>
        <tissue evidence="2">Leaf</tissue>
    </source>
</reference>
<evidence type="ECO:0000313" key="1">
    <source>
        <dbReference type="EMBL" id="KAH7300562.1"/>
    </source>
</evidence>
<organism evidence="2 3">
    <name type="scientific">Ceratopteris richardii</name>
    <name type="common">Triangle waterfern</name>
    <dbReference type="NCBI Taxonomy" id="49495"/>
    <lineage>
        <taxon>Eukaryota</taxon>
        <taxon>Viridiplantae</taxon>
        <taxon>Streptophyta</taxon>
        <taxon>Embryophyta</taxon>
        <taxon>Tracheophyta</taxon>
        <taxon>Polypodiopsida</taxon>
        <taxon>Polypodiidae</taxon>
        <taxon>Polypodiales</taxon>
        <taxon>Pteridineae</taxon>
        <taxon>Pteridaceae</taxon>
        <taxon>Parkerioideae</taxon>
        <taxon>Ceratopteris</taxon>
    </lineage>
</organism>
<sequence length="167" mass="19539">MWLILHNGVWIGDQARRIGISDGSYVFCGSMKATSHLFFECKPAQHFWTYIYQFCTRKGMKLIYQEVMLGIYSRFDFLLWNLWGGSTLWAIWKSRNTLVHNGNFSTNLYSLNNSIAILGELSLTCIQEVPNDIFSLTSHLASYPPAKWRESFMKLYFNIRFEMMSCI</sequence>
<evidence type="ECO:0008006" key="4">
    <source>
        <dbReference type="Google" id="ProtNLM"/>
    </source>
</evidence>
<name>A0A8T2RXY5_CERRI</name>
<proteinExistence type="predicted"/>
<comment type="caution">
    <text evidence="2">The sequence shown here is derived from an EMBL/GenBank/DDBJ whole genome shotgun (WGS) entry which is preliminary data.</text>
</comment>
<evidence type="ECO:0000313" key="3">
    <source>
        <dbReference type="Proteomes" id="UP000825935"/>
    </source>
</evidence>
<protein>
    <recommendedName>
        <fullName evidence="4">Reverse transcriptase zinc-binding domain-containing protein</fullName>
    </recommendedName>
</protein>
<dbReference type="AlphaFoldDB" id="A0A8T2RXY5"/>
<accession>A0A8T2RXY5</accession>
<dbReference type="EMBL" id="CM035429">
    <property type="protein sequence ID" value="KAH7300562.1"/>
    <property type="molecule type" value="Genomic_DNA"/>
</dbReference>
<dbReference type="EMBL" id="CM035429">
    <property type="protein sequence ID" value="KAH7300564.1"/>
    <property type="molecule type" value="Genomic_DNA"/>
</dbReference>
<dbReference type="Proteomes" id="UP000825935">
    <property type="component" value="Chromosome 24"/>
</dbReference>